<name>X1GYP4_9ZZZZ</name>
<sequence length="44" mass="4862">EKAQELLEDLELSSKKRGEVAIGWAIVAVATQLKALNKELRGRV</sequence>
<dbReference type="EMBL" id="BARU01034218">
    <property type="protein sequence ID" value="GAH62292.1"/>
    <property type="molecule type" value="Genomic_DNA"/>
</dbReference>
<protein>
    <submittedName>
        <fullName evidence="1">Uncharacterized protein</fullName>
    </submittedName>
</protein>
<comment type="caution">
    <text evidence="1">The sequence shown here is derived from an EMBL/GenBank/DDBJ whole genome shotgun (WGS) entry which is preliminary data.</text>
</comment>
<feature type="non-terminal residue" evidence="1">
    <location>
        <position position="1"/>
    </location>
</feature>
<organism evidence="1">
    <name type="scientific">marine sediment metagenome</name>
    <dbReference type="NCBI Taxonomy" id="412755"/>
    <lineage>
        <taxon>unclassified sequences</taxon>
        <taxon>metagenomes</taxon>
        <taxon>ecological metagenomes</taxon>
    </lineage>
</organism>
<reference evidence="1" key="1">
    <citation type="journal article" date="2014" name="Front. Microbiol.">
        <title>High frequency of phylogenetically diverse reductive dehalogenase-homologous genes in deep subseafloor sedimentary metagenomes.</title>
        <authorList>
            <person name="Kawai M."/>
            <person name="Futagami T."/>
            <person name="Toyoda A."/>
            <person name="Takaki Y."/>
            <person name="Nishi S."/>
            <person name="Hori S."/>
            <person name="Arai W."/>
            <person name="Tsubouchi T."/>
            <person name="Morono Y."/>
            <person name="Uchiyama I."/>
            <person name="Ito T."/>
            <person name="Fujiyama A."/>
            <person name="Inagaki F."/>
            <person name="Takami H."/>
        </authorList>
    </citation>
    <scope>NUCLEOTIDE SEQUENCE</scope>
    <source>
        <strain evidence="1">Expedition CK06-06</strain>
    </source>
</reference>
<gene>
    <name evidence="1" type="ORF">S03H2_53743</name>
</gene>
<evidence type="ECO:0000313" key="1">
    <source>
        <dbReference type="EMBL" id="GAH62292.1"/>
    </source>
</evidence>
<proteinExistence type="predicted"/>
<accession>X1GYP4</accession>
<dbReference type="AlphaFoldDB" id="X1GYP4"/>